<evidence type="ECO:0000259" key="6">
    <source>
        <dbReference type="Pfam" id="PF13505"/>
    </source>
</evidence>
<evidence type="ECO:0000313" key="8">
    <source>
        <dbReference type="Proteomes" id="UP001269144"/>
    </source>
</evidence>
<proteinExistence type="inferred from homology"/>
<evidence type="ECO:0000256" key="4">
    <source>
        <dbReference type="ARBA" id="ARBA00038306"/>
    </source>
</evidence>
<accession>A0ABU2HPV2</accession>
<keyword evidence="8" id="KW-1185">Reference proteome</keyword>
<dbReference type="Gene3D" id="2.40.160.20">
    <property type="match status" value="1"/>
</dbReference>
<dbReference type="NCBIfam" id="TIGR01414">
    <property type="entry name" value="autotrans_barl"/>
    <property type="match status" value="1"/>
</dbReference>
<protein>
    <submittedName>
        <fullName evidence="7">Outer membrane beta-barrel protein</fullName>
    </submittedName>
</protein>
<dbReference type="Pfam" id="PF13505">
    <property type="entry name" value="OMP_b-brl"/>
    <property type="match status" value="1"/>
</dbReference>
<dbReference type="InterPro" id="IPR051692">
    <property type="entry name" value="OMP-like"/>
</dbReference>
<dbReference type="Proteomes" id="UP001269144">
    <property type="component" value="Unassembled WGS sequence"/>
</dbReference>
<feature type="domain" description="Outer membrane protein beta-barrel" evidence="6">
    <location>
        <begin position="44"/>
        <end position="233"/>
    </location>
</feature>
<evidence type="ECO:0000256" key="2">
    <source>
        <dbReference type="ARBA" id="ARBA00022729"/>
    </source>
</evidence>
<dbReference type="SUPFAM" id="SSF56925">
    <property type="entry name" value="OMPA-like"/>
    <property type="match status" value="1"/>
</dbReference>
<reference evidence="8" key="1">
    <citation type="submission" date="2023-07" db="EMBL/GenBank/DDBJ databases">
        <title>Paracoccus sp. MBLB3053 whole genome sequence.</title>
        <authorList>
            <person name="Hwang C.Y."/>
            <person name="Cho E.-S."/>
            <person name="Seo M.-J."/>
        </authorList>
    </citation>
    <scope>NUCLEOTIDE SEQUENCE [LARGE SCALE GENOMIC DNA]</scope>
    <source>
        <strain evidence="8">MBLB3053</strain>
    </source>
</reference>
<dbReference type="InterPro" id="IPR011250">
    <property type="entry name" value="OMP/PagP_B-barrel"/>
</dbReference>
<evidence type="ECO:0000313" key="7">
    <source>
        <dbReference type="EMBL" id="MDS9467076.1"/>
    </source>
</evidence>
<organism evidence="7 8">
    <name type="scientific">Paracoccus aurantius</name>
    <dbReference type="NCBI Taxonomy" id="3073814"/>
    <lineage>
        <taxon>Bacteria</taxon>
        <taxon>Pseudomonadati</taxon>
        <taxon>Pseudomonadota</taxon>
        <taxon>Alphaproteobacteria</taxon>
        <taxon>Rhodobacterales</taxon>
        <taxon>Paracoccaceae</taxon>
        <taxon>Paracoccus</taxon>
    </lineage>
</organism>
<dbReference type="EMBL" id="JAVQLW010000001">
    <property type="protein sequence ID" value="MDS9467076.1"/>
    <property type="molecule type" value="Genomic_DNA"/>
</dbReference>
<comment type="caution">
    <text evidence="7">The sequence shown here is derived from an EMBL/GenBank/DDBJ whole genome shotgun (WGS) entry which is preliminary data.</text>
</comment>
<dbReference type="RefSeq" id="WP_311159262.1">
    <property type="nucleotide sequence ID" value="NZ_JAVQLW010000001.1"/>
</dbReference>
<feature type="signal peptide" evidence="5">
    <location>
        <begin position="1"/>
        <end position="23"/>
    </location>
</feature>
<sequence length="233" mass="24948">MSIKKITVMAASLTLGAGIAANAGGYTPPVVEPIIAPIEEPVLDWAGGYAGATLGYGFGGKDRIGISDSTDTLLGDIGELEMDGANAGIRAGYRWQRDKWVFGPELGWEITDIKGDTSGMIGGTEYGAESKVKNVLALRFKTGYAVRPDMLVYGIAGWARADVDYDIAGEDVGYDTDGYILGLGVEKKINERTSITGEYEYANFGKETLEFGEYSTKATVDYNNLKVGVNFSF</sequence>
<dbReference type="InterPro" id="IPR006315">
    <property type="entry name" value="OM_autotransptr_brl_dom"/>
</dbReference>
<evidence type="ECO:0000256" key="3">
    <source>
        <dbReference type="ARBA" id="ARBA00023136"/>
    </source>
</evidence>
<evidence type="ECO:0000256" key="1">
    <source>
        <dbReference type="ARBA" id="ARBA00004370"/>
    </source>
</evidence>
<gene>
    <name evidence="7" type="ORF">RGQ15_05740</name>
</gene>
<dbReference type="PANTHER" id="PTHR34001">
    <property type="entry name" value="BLL7405 PROTEIN"/>
    <property type="match status" value="1"/>
</dbReference>
<comment type="subcellular location">
    <subcellularLocation>
        <location evidence="1">Membrane</location>
    </subcellularLocation>
</comment>
<comment type="similarity">
    <text evidence="4">Belongs to the Omp25/RopB family.</text>
</comment>
<feature type="chain" id="PRO_5045646294" evidence="5">
    <location>
        <begin position="24"/>
        <end position="233"/>
    </location>
</feature>
<name>A0ABU2HPV2_9RHOB</name>
<dbReference type="InterPro" id="IPR027385">
    <property type="entry name" value="Beta-barrel_OMP"/>
</dbReference>
<keyword evidence="2 5" id="KW-0732">Signal</keyword>
<evidence type="ECO:0000256" key="5">
    <source>
        <dbReference type="SAM" id="SignalP"/>
    </source>
</evidence>
<keyword evidence="3" id="KW-0472">Membrane</keyword>
<dbReference type="PANTHER" id="PTHR34001:SF3">
    <property type="entry name" value="BLL7405 PROTEIN"/>
    <property type="match status" value="1"/>
</dbReference>